<gene>
    <name evidence="7" type="ORF">OSB04_031779</name>
</gene>
<keyword evidence="2" id="KW-0328">Glycosyltransferase</keyword>
<accession>A0AA38W8F5</accession>
<dbReference type="Pfam" id="PF08323">
    <property type="entry name" value="Glyco_transf_5"/>
    <property type="match status" value="1"/>
</dbReference>
<proteinExistence type="predicted"/>
<keyword evidence="8" id="KW-1185">Reference proteome</keyword>
<dbReference type="InterPro" id="IPR013534">
    <property type="entry name" value="Starch_synth_cat_dom"/>
</dbReference>
<evidence type="ECO:0000256" key="2">
    <source>
        <dbReference type="ARBA" id="ARBA00022676"/>
    </source>
</evidence>
<keyword evidence="4" id="KW-0750">Starch biosynthesis</keyword>
<dbReference type="Gene3D" id="3.40.50.2000">
    <property type="entry name" value="Glycogen Phosphorylase B"/>
    <property type="match status" value="1"/>
</dbReference>
<evidence type="ECO:0000259" key="6">
    <source>
        <dbReference type="Pfam" id="PF08323"/>
    </source>
</evidence>
<evidence type="ECO:0000256" key="1">
    <source>
        <dbReference type="ARBA" id="ARBA00004727"/>
    </source>
</evidence>
<name>A0AA38W8F5_9ASTR</name>
<evidence type="ECO:0000256" key="4">
    <source>
        <dbReference type="ARBA" id="ARBA00022922"/>
    </source>
</evidence>
<dbReference type="AlphaFoldDB" id="A0AA38W8F5"/>
<reference evidence="7" key="1">
    <citation type="submission" date="2023-03" db="EMBL/GenBank/DDBJ databases">
        <title>Chromosome-scale reference genome and RAD-based genetic map of yellow starthistle (Centaurea solstitialis) reveal putative structural variation and QTLs associated with invader traits.</title>
        <authorList>
            <person name="Reatini B."/>
            <person name="Cang F.A."/>
            <person name="Jiang Q."/>
            <person name="Mckibben M.T.W."/>
            <person name="Barker M.S."/>
            <person name="Rieseberg L.H."/>
            <person name="Dlugosch K.M."/>
        </authorList>
    </citation>
    <scope>NUCLEOTIDE SEQUENCE</scope>
    <source>
        <strain evidence="7">CAN-66</strain>
        <tissue evidence="7">Leaf</tissue>
    </source>
</reference>
<dbReference type="Proteomes" id="UP001172457">
    <property type="component" value="Chromosome 8"/>
</dbReference>
<feature type="domain" description="Starch synthase catalytic" evidence="6">
    <location>
        <begin position="164"/>
        <end position="192"/>
    </location>
</feature>
<evidence type="ECO:0000256" key="3">
    <source>
        <dbReference type="ARBA" id="ARBA00022679"/>
    </source>
</evidence>
<dbReference type="EMBL" id="JARYMX010000008">
    <property type="protein sequence ID" value="KAJ9539046.1"/>
    <property type="molecule type" value="Genomic_DNA"/>
</dbReference>
<feature type="region of interest" description="Disordered" evidence="5">
    <location>
        <begin position="1"/>
        <end position="25"/>
    </location>
</feature>
<protein>
    <recommendedName>
        <fullName evidence="6">Starch synthase catalytic domain-containing protein</fullName>
    </recommendedName>
</protein>
<dbReference type="GO" id="GO:0016757">
    <property type="term" value="F:glycosyltransferase activity"/>
    <property type="evidence" value="ECO:0007669"/>
    <property type="project" value="UniProtKB-KW"/>
</dbReference>
<evidence type="ECO:0000256" key="5">
    <source>
        <dbReference type="SAM" id="MobiDB-lite"/>
    </source>
</evidence>
<comment type="pathway">
    <text evidence="1">Glycan biosynthesis; starch biosynthesis.</text>
</comment>
<keyword evidence="3" id="KW-0808">Transferase</keyword>
<dbReference type="PANTHER" id="PTHR45825:SF3">
    <property type="entry name" value="GRANULE-BOUND STARCH SYNTHASE 1, CHLOROPLASTIC_AMYLOPLASTIC"/>
    <property type="match status" value="1"/>
</dbReference>
<organism evidence="7 8">
    <name type="scientific">Centaurea solstitialis</name>
    <name type="common">yellow star-thistle</name>
    <dbReference type="NCBI Taxonomy" id="347529"/>
    <lineage>
        <taxon>Eukaryota</taxon>
        <taxon>Viridiplantae</taxon>
        <taxon>Streptophyta</taxon>
        <taxon>Embryophyta</taxon>
        <taxon>Tracheophyta</taxon>
        <taxon>Spermatophyta</taxon>
        <taxon>Magnoliopsida</taxon>
        <taxon>eudicotyledons</taxon>
        <taxon>Gunneridae</taxon>
        <taxon>Pentapetalae</taxon>
        <taxon>asterids</taxon>
        <taxon>campanulids</taxon>
        <taxon>Asterales</taxon>
        <taxon>Asteraceae</taxon>
        <taxon>Carduoideae</taxon>
        <taxon>Cardueae</taxon>
        <taxon>Centaureinae</taxon>
        <taxon>Centaurea</taxon>
    </lineage>
</organism>
<comment type="caution">
    <text evidence="7">The sequence shown here is derived from an EMBL/GenBank/DDBJ whole genome shotgun (WGS) entry which is preliminary data.</text>
</comment>
<evidence type="ECO:0000313" key="8">
    <source>
        <dbReference type="Proteomes" id="UP001172457"/>
    </source>
</evidence>
<evidence type="ECO:0000313" key="7">
    <source>
        <dbReference type="EMBL" id="KAJ9539046.1"/>
    </source>
</evidence>
<sequence>MGHDQDQETNEPVLQSTDPDHRSEDLLKTLNGASSWAEDQQDCSIGNLSLVSSAVQLGKRSEEQSGAGLELFGHTIAAETAATTDATVAAVGLMATVSRWDFVTRSSTYANNGVVAISSSSVNKREVKKVKASCLSVVAKRQVYNAMLIGKKSTRKVIVCGMNLVFVGAEVGPWSKTGGLGDVLGGLPPAMAV</sequence>
<dbReference type="GO" id="GO:0019252">
    <property type="term" value="P:starch biosynthetic process"/>
    <property type="evidence" value="ECO:0007669"/>
    <property type="project" value="UniProtKB-KW"/>
</dbReference>
<dbReference type="PANTHER" id="PTHR45825">
    <property type="entry name" value="GRANULE-BOUND STARCH SYNTHASE 1, CHLOROPLASTIC/AMYLOPLASTIC"/>
    <property type="match status" value="1"/>
</dbReference>